<evidence type="ECO:0000313" key="2">
    <source>
        <dbReference type="EMBL" id="MCU9840136.1"/>
    </source>
</evidence>
<proteinExistence type="predicted"/>
<keyword evidence="3" id="KW-1185">Reference proteome</keyword>
<comment type="caution">
    <text evidence="2">The sequence shown here is derived from an EMBL/GenBank/DDBJ whole genome shotgun (WGS) entry which is preliminary data.</text>
</comment>
<evidence type="ECO:0000259" key="1">
    <source>
        <dbReference type="Pfam" id="PF00394"/>
    </source>
</evidence>
<dbReference type="Pfam" id="PF00394">
    <property type="entry name" value="Cu-oxidase"/>
    <property type="match status" value="1"/>
</dbReference>
<dbReference type="InterPro" id="IPR008972">
    <property type="entry name" value="Cupredoxin"/>
</dbReference>
<gene>
    <name evidence="2" type="ORF">OEZ49_20435</name>
</gene>
<evidence type="ECO:0000313" key="3">
    <source>
        <dbReference type="Proteomes" id="UP001321014"/>
    </source>
</evidence>
<sequence>MRLRLINSSVMAYFDPRIPGLKMTLVQVDGNDVKPVTVYVLQISVTETYDVIGQTRENLVYSIVAESVAARPWCAALWPCAKAWQGQNRCCGKNRALSWQTCAG</sequence>
<dbReference type="RefSeq" id="WP_263390017.1">
    <property type="nucleotide sequence ID" value="NZ_JAOVQN010000029.1"/>
</dbReference>
<accession>A0ABT2WW71</accession>
<organism evidence="2 3">
    <name type="scientific">Ruegeria marisflavi</name>
    <dbReference type="NCBI Taxonomy" id="2984152"/>
    <lineage>
        <taxon>Bacteria</taxon>
        <taxon>Pseudomonadati</taxon>
        <taxon>Pseudomonadota</taxon>
        <taxon>Alphaproteobacteria</taxon>
        <taxon>Rhodobacterales</taxon>
        <taxon>Roseobacteraceae</taxon>
        <taxon>Ruegeria</taxon>
    </lineage>
</organism>
<dbReference type="Gene3D" id="2.60.40.420">
    <property type="entry name" value="Cupredoxins - blue copper proteins"/>
    <property type="match status" value="1"/>
</dbReference>
<protein>
    <recommendedName>
        <fullName evidence="1">Plastocyanin-like domain-containing protein</fullName>
    </recommendedName>
</protein>
<dbReference type="InterPro" id="IPR001117">
    <property type="entry name" value="Cu-oxidase_2nd"/>
</dbReference>
<dbReference type="SUPFAM" id="SSF49503">
    <property type="entry name" value="Cupredoxins"/>
    <property type="match status" value="1"/>
</dbReference>
<feature type="domain" description="Plastocyanin-like" evidence="1">
    <location>
        <begin position="2"/>
        <end position="66"/>
    </location>
</feature>
<dbReference type="EMBL" id="JAOVQN010000029">
    <property type="protein sequence ID" value="MCU9840136.1"/>
    <property type="molecule type" value="Genomic_DNA"/>
</dbReference>
<dbReference type="Proteomes" id="UP001321014">
    <property type="component" value="Unassembled WGS sequence"/>
</dbReference>
<reference evidence="2 3" key="1">
    <citation type="submission" date="2022-10" db="EMBL/GenBank/DDBJ databases">
        <title>Ruegeria sp. nov., isolated from ocean surface water.</title>
        <authorList>
            <person name="He W."/>
            <person name="Wang L."/>
            <person name="Zhang D.-F."/>
        </authorList>
    </citation>
    <scope>NUCLEOTIDE SEQUENCE [LARGE SCALE GENOMIC DNA]</scope>
    <source>
        <strain evidence="2 3">WL0004</strain>
    </source>
</reference>
<name>A0ABT2WW71_9RHOB</name>